<feature type="transmembrane region" description="Helical" evidence="6">
    <location>
        <begin position="227"/>
        <end position="252"/>
    </location>
</feature>
<keyword evidence="8" id="KW-1185">Reference proteome</keyword>
<feature type="transmembrane region" description="Helical" evidence="6">
    <location>
        <begin position="321"/>
        <end position="345"/>
    </location>
</feature>
<evidence type="ECO:0000256" key="3">
    <source>
        <dbReference type="ARBA" id="ARBA00022692"/>
    </source>
</evidence>
<gene>
    <name evidence="7" type="ORF">KDL28_32865</name>
</gene>
<dbReference type="EMBL" id="JAGSOV010000072">
    <property type="protein sequence ID" value="MCO1659866.1"/>
    <property type="molecule type" value="Genomic_DNA"/>
</dbReference>
<feature type="transmembrane region" description="Helical" evidence="6">
    <location>
        <begin position="351"/>
        <end position="369"/>
    </location>
</feature>
<feature type="transmembrane region" description="Helical" evidence="6">
    <location>
        <begin position="81"/>
        <end position="101"/>
    </location>
</feature>
<proteinExistence type="predicted"/>
<dbReference type="Pfam" id="PF13520">
    <property type="entry name" value="AA_permease_2"/>
    <property type="match status" value="1"/>
</dbReference>
<accession>A0ABT1A9Y2</accession>
<reference evidence="7" key="1">
    <citation type="submission" date="2021-04" db="EMBL/GenBank/DDBJ databases">
        <title>Pseudonocardia sp. nov., isolated from sandy soil of mangrove forest.</title>
        <authorList>
            <person name="Zan Z."/>
            <person name="Huang R."/>
            <person name="Liu W."/>
        </authorList>
    </citation>
    <scope>NUCLEOTIDE SEQUENCE</scope>
    <source>
        <strain evidence="7">S2-4</strain>
    </source>
</reference>
<keyword evidence="5 6" id="KW-0472">Membrane</keyword>
<dbReference type="InterPro" id="IPR002293">
    <property type="entry name" value="AA/rel_permease1"/>
</dbReference>
<dbReference type="PANTHER" id="PTHR42770">
    <property type="entry name" value="AMINO ACID TRANSPORTER-RELATED"/>
    <property type="match status" value="1"/>
</dbReference>
<evidence type="ECO:0000256" key="4">
    <source>
        <dbReference type="ARBA" id="ARBA00022989"/>
    </source>
</evidence>
<evidence type="ECO:0000256" key="1">
    <source>
        <dbReference type="ARBA" id="ARBA00004651"/>
    </source>
</evidence>
<evidence type="ECO:0000256" key="6">
    <source>
        <dbReference type="SAM" id="Phobius"/>
    </source>
</evidence>
<feature type="transmembrane region" description="Helical" evidence="6">
    <location>
        <begin position="48"/>
        <end position="69"/>
    </location>
</feature>
<feature type="transmembrane region" description="Helical" evidence="6">
    <location>
        <begin position="20"/>
        <end position="42"/>
    </location>
</feature>
<sequence>MVNTKQPARLVRHIGLGHGVALYVSAVLGAGVLVLPGQVASMAGPASLLSWVFACVMGVPLAWMFAALARRHPDAGGVATYVGRAFGPAVGGLTGWLYFAAGSVGQTVVPLTGGYYVADALGLGPGGAFAVAGAILAAAVAANLAGARVSSRAQVVLATGVATALVVAILAAAPRMSVDRLTPFAPHGFAAVGAGVIVLFFAFAGWEAVGHLAGEFRDPDRDLPRAVAATVAIVTVLHLGVAAAVVLTGTYGSERVDHVAIGLLLRGALGGAAAPVAAVVAVVISLGTTSAFIAGVSRLGLSLAEQGWLPRPVARIHRTGVPVGGIVAVGLVAAGGLALAAALGWGTETLVVTPSTLVVAVYLLAAAAGARLLRGAPRFCAVATIVLTALVVPTAAENVLIPVVVVVLAVACRWVVARAATDRV</sequence>
<feature type="transmembrane region" description="Helical" evidence="6">
    <location>
        <begin position="121"/>
        <end position="143"/>
    </location>
</feature>
<dbReference type="PIRSF" id="PIRSF006060">
    <property type="entry name" value="AA_transporter"/>
    <property type="match status" value="1"/>
</dbReference>
<feature type="transmembrane region" description="Helical" evidence="6">
    <location>
        <begin position="399"/>
        <end position="416"/>
    </location>
</feature>
<organism evidence="7 8">
    <name type="scientific">Pseudonocardia humida</name>
    <dbReference type="NCBI Taxonomy" id="2800819"/>
    <lineage>
        <taxon>Bacteria</taxon>
        <taxon>Bacillati</taxon>
        <taxon>Actinomycetota</taxon>
        <taxon>Actinomycetes</taxon>
        <taxon>Pseudonocardiales</taxon>
        <taxon>Pseudonocardiaceae</taxon>
        <taxon>Pseudonocardia</taxon>
    </lineage>
</organism>
<evidence type="ECO:0000313" key="7">
    <source>
        <dbReference type="EMBL" id="MCO1659866.1"/>
    </source>
</evidence>
<evidence type="ECO:0000313" key="8">
    <source>
        <dbReference type="Proteomes" id="UP001165283"/>
    </source>
</evidence>
<protein>
    <submittedName>
        <fullName evidence="7">Amino acid permease</fullName>
    </submittedName>
</protein>
<name>A0ABT1A9Y2_9PSEU</name>
<keyword evidence="4 6" id="KW-1133">Transmembrane helix</keyword>
<comment type="subcellular location">
    <subcellularLocation>
        <location evidence="1">Cell membrane</location>
        <topology evidence="1">Multi-pass membrane protein</topology>
    </subcellularLocation>
</comment>
<keyword evidence="3 6" id="KW-0812">Transmembrane</keyword>
<feature type="transmembrane region" description="Helical" evidence="6">
    <location>
        <begin position="185"/>
        <end position="206"/>
    </location>
</feature>
<dbReference type="PANTHER" id="PTHR42770:SF13">
    <property type="entry name" value="L-METHIONINE_BRANCHED-CHAIN AMINO ACID EXPORTER YJEH"/>
    <property type="match status" value="1"/>
</dbReference>
<feature type="transmembrane region" description="Helical" evidence="6">
    <location>
        <begin position="376"/>
        <end position="393"/>
    </location>
</feature>
<evidence type="ECO:0000256" key="2">
    <source>
        <dbReference type="ARBA" id="ARBA00022475"/>
    </source>
</evidence>
<keyword evidence="2" id="KW-1003">Cell membrane</keyword>
<dbReference type="InterPro" id="IPR050367">
    <property type="entry name" value="APC_superfamily"/>
</dbReference>
<dbReference type="Proteomes" id="UP001165283">
    <property type="component" value="Unassembled WGS sequence"/>
</dbReference>
<comment type="caution">
    <text evidence="7">The sequence shown here is derived from an EMBL/GenBank/DDBJ whole genome shotgun (WGS) entry which is preliminary data.</text>
</comment>
<evidence type="ECO:0000256" key="5">
    <source>
        <dbReference type="ARBA" id="ARBA00023136"/>
    </source>
</evidence>
<feature type="transmembrane region" description="Helical" evidence="6">
    <location>
        <begin position="272"/>
        <end position="301"/>
    </location>
</feature>
<feature type="transmembrane region" description="Helical" evidence="6">
    <location>
        <begin position="155"/>
        <end position="173"/>
    </location>
</feature>
<dbReference type="Gene3D" id="1.20.1740.10">
    <property type="entry name" value="Amino acid/polyamine transporter I"/>
    <property type="match status" value="1"/>
</dbReference>